<proteinExistence type="predicted"/>
<evidence type="ECO:0000259" key="1">
    <source>
        <dbReference type="Pfam" id="PF13115"/>
    </source>
</evidence>
<protein>
    <submittedName>
        <fullName evidence="2">FixH family protein</fullName>
    </submittedName>
</protein>
<dbReference type="EMBL" id="JADQDO010000001">
    <property type="protein sequence ID" value="MBF9232443.1"/>
    <property type="molecule type" value="Genomic_DNA"/>
</dbReference>
<keyword evidence="3" id="KW-1185">Reference proteome</keyword>
<evidence type="ECO:0000313" key="2">
    <source>
        <dbReference type="EMBL" id="MBF9232443.1"/>
    </source>
</evidence>
<name>A0A931BQ11_9HYPH</name>
<evidence type="ECO:0000313" key="3">
    <source>
        <dbReference type="Proteomes" id="UP000599312"/>
    </source>
</evidence>
<dbReference type="Pfam" id="PF13115">
    <property type="entry name" value="YtkA"/>
    <property type="match status" value="1"/>
</dbReference>
<dbReference type="InterPro" id="IPR032693">
    <property type="entry name" value="YtkA-like_dom"/>
</dbReference>
<dbReference type="RefSeq" id="WP_196270398.1">
    <property type="nucleotide sequence ID" value="NZ_JADQDO010000001.1"/>
</dbReference>
<reference evidence="2" key="1">
    <citation type="submission" date="2020-11" db="EMBL/GenBank/DDBJ databases">
        <authorList>
            <person name="Kim M.K."/>
        </authorList>
    </citation>
    <scope>NUCLEOTIDE SEQUENCE</scope>
    <source>
        <strain evidence="2">BT350</strain>
    </source>
</reference>
<sequence>MLTYTTRRALLLGIPVLLLASGVTAGVMMRSVPENLDLALDKATAAGLYRATIAPDAAPIVVGAMQAWTVTVRTPAGAPVKAAKIGINGGMPQHGHGLPTSPQMTADLGGGRYRIEGMKFNMRGWWTLDLAIDGPKGTDTVTFNLML</sequence>
<dbReference type="Proteomes" id="UP000599312">
    <property type="component" value="Unassembled WGS sequence"/>
</dbReference>
<dbReference type="AlphaFoldDB" id="A0A931BQ11"/>
<comment type="caution">
    <text evidence="2">The sequence shown here is derived from an EMBL/GenBank/DDBJ whole genome shotgun (WGS) entry which is preliminary data.</text>
</comment>
<gene>
    <name evidence="2" type="ORF">I2H38_03510</name>
</gene>
<accession>A0A931BQ11</accession>
<feature type="domain" description="YtkA-like" evidence="1">
    <location>
        <begin position="50"/>
        <end position="130"/>
    </location>
</feature>
<organism evidence="2 3">
    <name type="scientific">Microvirga alba</name>
    <dbReference type="NCBI Taxonomy" id="2791025"/>
    <lineage>
        <taxon>Bacteria</taxon>
        <taxon>Pseudomonadati</taxon>
        <taxon>Pseudomonadota</taxon>
        <taxon>Alphaproteobacteria</taxon>
        <taxon>Hyphomicrobiales</taxon>
        <taxon>Methylobacteriaceae</taxon>
        <taxon>Microvirga</taxon>
    </lineage>
</organism>